<dbReference type="SUPFAM" id="SSF88697">
    <property type="entry name" value="PUA domain-like"/>
    <property type="match status" value="1"/>
</dbReference>
<evidence type="ECO:0000313" key="3">
    <source>
        <dbReference type="Proteomes" id="UP000241444"/>
    </source>
</evidence>
<dbReference type="RefSeq" id="WP_106713359.1">
    <property type="nucleotide sequence ID" value="NZ_PGGO01000022.1"/>
</dbReference>
<keyword evidence="2" id="KW-0645">Protease</keyword>
<accession>A0A2P7BBN8</accession>
<dbReference type="GO" id="GO:0006508">
    <property type="term" value="P:proteolysis"/>
    <property type="evidence" value="ECO:0007669"/>
    <property type="project" value="UniProtKB-KW"/>
</dbReference>
<name>A0A2P7BBN8_9HYPH</name>
<evidence type="ECO:0000259" key="1">
    <source>
        <dbReference type="PROSITE" id="PS51787"/>
    </source>
</evidence>
<dbReference type="InterPro" id="IPR003111">
    <property type="entry name" value="Lon_prtase_N"/>
</dbReference>
<dbReference type="PANTHER" id="PTHR46732:SF8">
    <property type="entry name" value="ATP-DEPENDENT PROTEASE LA (LON) DOMAIN PROTEIN"/>
    <property type="match status" value="1"/>
</dbReference>
<dbReference type="PROSITE" id="PS51787">
    <property type="entry name" value="LON_N"/>
    <property type="match status" value="1"/>
</dbReference>
<keyword evidence="2" id="KW-0378">Hydrolase</keyword>
<dbReference type="SMART" id="SM00464">
    <property type="entry name" value="LON"/>
    <property type="match status" value="1"/>
</dbReference>
<comment type="caution">
    <text evidence="2">The sequence shown here is derived from an EMBL/GenBank/DDBJ whole genome shotgun (WGS) entry which is preliminary data.</text>
</comment>
<organism evidence="2 3">
    <name type="scientific">Phyllobacterium brassicacearum</name>
    <dbReference type="NCBI Taxonomy" id="314235"/>
    <lineage>
        <taxon>Bacteria</taxon>
        <taxon>Pseudomonadati</taxon>
        <taxon>Pseudomonadota</taxon>
        <taxon>Alphaproteobacteria</taxon>
        <taxon>Hyphomicrobiales</taxon>
        <taxon>Phyllobacteriaceae</taxon>
        <taxon>Phyllobacterium</taxon>
    </lineage>
</organism>
<dbReference type="EMBL" id="PGGO01000022">
    <property type="protein sequence ID" value="PSH63819.1"/>
    <property type="molecule type" value="Genomic_DNA"/>
</dbReference>
<dbReference type="InterPro" id="IPR015947">
    <property type="entry name" value="PUA-like_sf"/>
</dbReference>
<dbReference type="GO" id="GO:0008233">
    <property type="term" value="F:peptidase activity"/>
    <property type="evidence" value="ECO:0007669"/>
    <property type="project" value="UniProtKB-KW"/>
</dbReference>
<gene>
    <name evidence="2" type="ORF">CU102_22625</name>
</gene>
<dbReference type="Proteomes" id="UP000241444">
    <property type="component" value="Unassembled WGS sequence"/>
</dbReference>
<dbReference type="OrthoDB" id="9806457at2"/>
<protein>
    <submittedName>
        <fullName evidence="2">ATP-dependent protease</fullName>
    </submittedName>
</protein>
<reference evidence="3" key="1">
    <citation type="submission" date="2017-11" db="EMBL/GenBank/DDBJ databases">
        <authorList>
            <person name="Kuznetsova I."/>
            <person name="Sazanova A."/>
            <person name="Chirak E."/>
            <person name="Safronova V."/>
            <person name="Willems A."/>
        </authorList>
    </citation>
    <scope>NUCLEOTIDE SEQUENCE [LARGE SCALE GENOMIC DNA]</scope>
    <source>
        <strain evidence="3">STM 196</strain>
    </source>
</reference>
<keyword evidence="3" id="KW-1185">Reference proteome</keyword>
<sequence>MQAGNVRYRTLDDIPESVPIFPLSGALLLPGGQLPLNIFELRYLAMVDAALAGKRIIGMIQPRFDPENEADADLCEVGCLGRITSFAETGDGRVLITLQGICRFRVIKELSTRAPFRQCKIAPLRADLDEADDSDVDRLALLRVFRAYLDANNLEADWDSISRAGNETLVNALAMMSPFGAAEKQALLEAADLKTRAETLIAITEIALAKDQDDFEGSLQ</sequence>
<dbReference type="Gene3D" id="2.30.130.40">
    <property type="entry name" value="LON domain-like"/>
    <property type="match status" value="1"/>
</dbReference>
<feature type="domain" description="Lon N-terminal" evidence="1">
    <location>
        <begin position="18"/>
        <end position="208"/>
    </location>
</feature>
<dbReference type="Pfam" id="PF02190">
    <property type="entry name" value="LON_substr_bdg"/>
    <property type="match status" value="1"/>
</dbReference>
<evidence type="ECO:0000313" key="2">
    <source>
        <dbReference type="EMBL" id="PSH63819.1"/>
    </source>
</evidence>
<dbReference type="PANTHER" id="PTHR46732">
    <property type="entry name" value="ATP-DEPENDENT PROTEASE LA (LON) DOMAIN PROTEIN"/>
    <property type="match status" value="1"/>
</dbReference>
<proteinExistence type="predicted"/>
<dbReference type="AlphaFoldDB" id="A0A2P7BBN8"/>
<dbReference type="InterPro" id="IPR046336">
    <property type="entry name" value="Lon_prtase_N_sf"/>
</dbReference>